<dbReference type="Proteomes" id="UP000295096">
    <property type="component" value="Unassembled WGS sequence"/>
</dbReference>
<proteinExistence type="predicted"/>
<keyword evidence="3" id="KW-1185">Reference proteome</keyword>
<protein>
    <recommendedName>
        <fullName evidence="1">HflX C-terminal domain-containing protein</fullName>
    </recommendedName>
</protein>
<organism evidence="2 3">
    <name type="scientific">Dankookia rubra</name>
    <dbReference type="NCBI Taxonomy" id="1442381"/>
    <lineage>
        <taxon>Bacteria</taxon>
        <taxon>Pseudomonadati</taxon>
        <taxon>Pseudomonadota</taxon>
        <taxon>Alphaproteobacteria</taxon>
        <taxon>Acetobacterales</taxon>
        <taxon>Roseomonadaceae</taxon>
        <taxon>Dankookia</taxon>
    </lineage>
</organism>
<feature type="domain" description="HflX C-terminal" evidence="1">
    <location>
        <begin position="56"/>
        <end position="135"/>
    </location>
</feature>
<dbReference type="Pfam" id="PF19275">
    <property type="entry name" value="HflX_C"/>
    <property type="match status" value="1"/>
</dbReference>
<evidence type="ECO:0000313" key="3">
    <source>
        <dbReference type="Proteomes" id="UP000295096"/>
    </source>
</evidence>
<evidence type="ECO:0000313" key="2">
    <source>
        <dbReference type="EMBL" id="TDH60329.1"/>
    </source>
</evidence>
<reference evidence="2 3" key="1">
    <citation type="journal article" date="2016" name="J. Microbiol.">
        <title>Dankookia rubra gen. nov., sp. nov., an alphaproteobacterium isolated from sediment of a shallow stream.</title>
        <authorList>
            <person name="Kim W.H."/>
            <person name="Kim D.H."/>
            <person name="Kang K."/>
            <person name="Ahn T.Y."/>
        </authorList>
    </citation>
    <scope>NUCLEOTIDE SEQUENCE [LARGE SCALE GENOMIC DNA]</scope>
    <source>
        <strain evidence="2 3">JCM30602</strain>
    </source>
</reference>
<dbReference type="RefSeq" id="WP_133290895.1">
    <property type="nucleotide sequence ID" value="NZ_SMSJ01000040.1"/>
</dbReference>
<comment type="caution">
    <text evidence="2">The sequence shown here is derived from an EMBL/GenBank/DDBJ whole genome shotgun (WGS) entry which is preliminary data.</text>
</comment>
<dbReference type="AlphaFoldDB" id="A0A4R5QCJ9"/>
<accession>A0A4R5QCJ9</accession>
<gene>
    <name evidence="2" type="ORF">E2C06_22710</name>
</gene>
<name>A0A4R5QCJ9_9PROT</name>
<dbReference type="EMBL" id="SMSJ01000040">
    <property type="protein sequence ID" value="TDH60329.1"/>
    <property type="molecule type" value="Genomic_DNA"/>
</dbReference>
<sequence length="141" mass="14849">MNGTESHAGLHATSEAPMRTAVILPWQQDGQSRDAEARLAEAAELGGVARVGVCPGEVAASALTGEGLPALLSAVDTQRSEGLVTIGFDILTSDSAQFARLYGHDEVIGRHDGHAAIHVTLRLAPKDRACFERRRDAAPGR</sequence>
<evidence type="ECO:0000259" key="1">
    <source>
        <dbReference type="Pfam" id="PF19275"/>
    </source>
</evidence>
<dbReference type="InterPro" id="IPR045498">
    <property type="entry name" value="HflX_C"/>
</dbReference>